<dbReference type="GO" id="GO:0055085">
    <property type="term" value="P:transmembrane transport"/>
    <property type="evidence" value="ECO:0007669"/>
    <property type="project" value="InterPro"/>
</dbReference>
<organism evidence="2">
    <name type="scientific">marine metagenome</name>
    <dbReference type="NCBI Taxonomy" id="408172"/>
    <lineage>
        <taxon>unclassified sequences</taxon>
        <taxon>metagenomes</taxon>
        <taxon>ecological metagenomes</taxon>
    </lineage>
</organism>
<dbReference type="EMBL" id="UINC01000827">
    <property type="protein sequence ID" value="SUZ61792.1"/>
    <property type="molecule type" value="Genomic_DNA"/>
</dbReference>
<dbReference type="Gene3D" id="3.40.190.170">
    <property type="entry name" value="Bacterial extracellular solute-binding protein, family 7"/>
    <property type="match status" value="1"/>
</dbReference>
<dbReference type="Pfam" id="PF03480">
    <property type="entry name" value="DctP"/>
    <property type="match status" value="1"/>
</dbReference>
<dbReference type="Gene3D" id="3.40.190.10">
    <property type="entry name" value="Periplasmic binding protein-like II"/>
    <property type="match status" value="1"/>
</dbReference>
<protein>
    <submittedName>
        <fullName evidence="2">Uncharacterized protein</fullName>
    </submittedName>
</protein>
<keyword evidence="1" id="KW-0732">Signal</keyword>
<dbReference type="PROSITE" id="PS51318">
    <property type="entry name" value="TAT"/>
    <property type="match status" value="1"/>
</dbReference>
<name>A0A381P4C9_9ZZZZ</name>
<dbReference type="PANTHER" id="PTHR33376">
    <property type="match status" value="1"/>
</dbReference>
<dbReference type="InterPro" id="IPR006311">
    <property type="entry name" value="TAT_signal"/>
</dbReference>
<dbReference type="PIRSF" id="PIRSF039026">
    <property type="entry name" value="SiaP"/>
    <property type="match status" value="1"/>
</dbReference>
<reference evidence="2" key="1">
    <citation type="submission" date="2018-05" db="EMBL/GenBank/DDBJ databases">
        <authorList>
            <person name="Lanie J.A."/>
            <person name="Ng W.-L."/>
            <person name="Kazmierczak K.M."/>
            <person name="Andrzejewski T.M."/>
            <person name="Davidsen T.M."/>
            <person name="Wayne K.J."/>
            <person name="Tettelin H."/>
            <person name="Glass J.I."/>
            <person name="Rusch D."/>
            <person name="Podicherti R."/>
            <person name="Tsui H.-C.T."/>
            <person name="Winkler M.E."/>
        </authorList>
    </citation>
    <scope>NUCLEOTIDE SEQUENCE</scope>
</reference>
<dbReference type="AlphaFoldDB" id="A0A381P4C9"/>
<sequence length="363" mass="39115">VLEDPVNGPSALDCRQPSHRLLHCPSIPEGGRTQDRGEMTIKRRDFLKKAGAGTGLAALGACGGGEDTAEAVDGGVSGPRVEWRLATSYPPSVDILYGATDRLAEQVSAATGGNFTIRVYAPGEIVPALQVMDSVMQGTTQCGFSPGYYYTGKHPALAFDTTVPFGFDPRQQVSWLTRGGGLELINSIYADFGIISFPMGNTAGQMGGWFREPVGGLSDLTGLRMRIPGIGGEIMSRLGVTVQVLGAPEIYPALERGAIDATEWVGPHDDEKLGFHQIAKNYYYPGWWEPGSTASLMISREAWDELPTAYQEILKTACGDILSWTLAGYDEANPAALQRLIQDHGVTLHEFSSEIMEAAWRES</sequence>
<dbReference type="NCBIfam" id="TIGR01409">
    <property type="entry name" value="TAT_signal_seq"/>
    <property type="match status" value="1"/>
</dbReference>
<dbReference type="PANTHER" id="PTHR33376:SF5">
    <property type="entry name" value="EXTRACYTOPLASMIC SOLUTE RECEPTOR PROTEIN"/>
    <property type="match status" value="1"/>
</dbReference>
<feature type="non-terminal residue" evidence="2">
    <location>
        <position position="363"/>
    </location>
</feature>
<evidence type="ECO:0000256" key="1">
    <source>
        <dbReference type="ARBA" id="ARBA00022729"/>
    </source>
</evidence>
<feature type="non-terminal residue" evidence="2">
    <location>
        <position position="1"/>
    </location>
</feature>
<dbReference type="InterPro" id="IPR019546">
    <property type="entry name" value="TAT_signal_bac_arc"/>
</dbReference>
<dbReference type="InterPro" id="IPR018389">
    <property type="entry name" value="DctP_fam"/>
</dbReference>
<dbReference type="NCBIfam" id="NF037995">
    <property type="entry name" value="TRAP_S1"/>
    <property type="match status" value="1"/>
</dbReference>
<evidence type="ECO:0000313" key="2">
    <source>
        <dbReference type="EMBL" id="SUZ61792.1"/>
    </source>
</evidence>
<gene>
    <name evidence="2" type="ORF">METZ01_LOCUS14646</name>
</gene>
<accession>A0A381P4C9</accession>
<dbReference type="GO" id="GO:0031317">
    <property type="term" value="C:tripartite ATP-independent periplasmic transporter complex"/>
    <property type="evidence" value="ECO:0007669"/>
    <property type="project" value="InterPro"/>
</dbReference>
<dbReference type="InterPro" id="IPR038404">
    <property type="entry name" value="TRAP_DctP_sf"/>
</dbReference>
<dbReference type="InterPro" id="IPR026289">
    <property type="entry name" value="SBP_TakP-like"/>
</dbReference>
<proteinExistence type="predicted"/>